<evidence type="ECO:0000256" key="8">
    <source>
        <dbReference type="ARBA" id="ARBA00023242"/>
    </source>
</evidence>
<dbReference type="EMBL" id="CP093345">
    <property type="protein sequence ID" value="WOG93090.1"/>
    <property type="molecule type" value="Genomic_DNA"/>
</dbReference>
<comment type="subcellular location">
    <subcellularLocation>
        <location evidence="1">Nucleus</location>
    </subcellularLocation>
</comment>
<dbReference type="GO" id="GO:0006357">
    <property type="term" value="P:regulation of transcription by RNA polymerase II"/>
    <property type="evidence" value="ECO:0007669"/>
    <property type="project" value="TreeGrafter"/>
</dbReference>
<dbReference type="GO" id="GO:0005634">
    <property type="term" value="C:nucleus"/>
    <property type="evidence" value="ECO:0007669"/>
    <property type="project" value="UniProtKB-SubCell"/>
</dbReference>
<evidence type="ECO:0000259" key="12">
    <source>
        <dbReference type="PROSITE" id="PS00434"/>
    </source>
</evidence>
<dbReference type="InterPro" id="IPR036388">
    <property type="entry name" value="WH-like_DNA-bd_sf"/>
</dbReference>
<proteinExistence type="inferred from homology"/>
<name>A0AAF1AUU5_DAUCS</name>
<evidence type="ECO:0000256" key="10">
    <source>
        <dbReference type="SAM" id="Coils"/>
    </source>
</evidence>
<reference evidence="13" key="1">
    <citation type="journal article" date="2016" name="Nat. Genet.">
        <title>A high-quality carrot genome assembly provides new insights into carotenoid accumulation and asterid genome evolution.</title>
        <authorList>
            <person name="Iorizzo M."/>
            <person name="Ellison S."/>
            <person name="Senalik D."/>
            <person name="Zeng P."/>
            <person name="Satapoomin P."/>
            <person name="Huang J."/>
            <person name="Bowman M."/>
            <person name="Iovene M."/>
            <person name="Sanseverino W."/>
            <person name="Cavagnaro P."/>
            <person name="Yildiz M."/>
            <person name="Macko-Podgorni A."/>
            <person name="Moranska E."/>
            <person name="Grzebelus E."/>
            <person name="Grzebelus D."/>
            <person name="Ashrafi H."/>
            <person name="Zheng Z."/>
            <person name="Cheng S."/>
            <person name="Spooner D."/>
            <person name="Van Deynze A."/>
            <person name="Simon P."/>
        </authorList>
    </citation>
    <scope>NUCLEOTIDE SEQUENCE</scope>
    <source>
        <tissue evidence="13">Leaf</tissue>
    </source>
</reference>
<dbReference type="KEGG" id="dcr:108210469"/>
<dbReference type="PROSITE" id="PS00434">
    <property type="entry name" value="HSF_DOMAIN"/>
    <property type="match status" value="1"/>
</dbReference>
<dbReference type="InterPro" id="IPR036390">
    <property type="entry name" value="WH_DNA-bd_sf"/>
</dbReference>
<dbReference type="PANTHER" id="PTHR10015:SF329">
    <property type="entry name" value="HEAT STRESS TRANSCRIPTION FACTOR B-1"/>
    <property type="match status" value="1"/>
</dbReference>
<evidence type="ECO:0000256" key="1">
    <source>
        <dbReference type="ARBA" id="ARBA00004123"/>
    </source>
</evidence>
<evidence type="ECO:0000256" key="9">
    <source>
        <dbReference type="RuleBase" id="RU004020"/>
    </source>
</evidence>
<comment type="subunit">
    <text evidence="2">Homotrimer.</text>
</comment>
<dbReference type="PRINTS" id="PR00056">
    <property type="entry name" value="HSFDOMAIN"/>
</dbReference>
<keyword evidence="5" id="KW-0346">Stress response</keyword>
<comment type="similarity">
    <text evidence="9">Belongs to the HSF family.</text>
</comment>
<dbReference type="SUPFAM" id="SSF46785">
    <property type="entry name" value="Winged helix' DNA-binding domain"/>
    <property type="match status" value="1"/>
</dbReference>
<accession>A0AAF1AUU5</accession>
<dbReference type="SMART" id="SM00415">
    <property type="entry name" value="HSF"/>
    <property type="match status" value="1"/>
</dbReference>
<dbReference type="Proteomes" id="UP000077755">
    <property type="component" value="Chromosome 3"/>
</dbReference>
<keyword evidence="4" id="KW-0805">Transcription regulation</keyword>
<feature type="coiled-coil region" evidence="10">
    <location>
        <begin position="157"/>
        <end position="198"/>
    </location>
</feature>
<dbReference type="FunFam" id="1.10.10.10:FF:000037">
    <property type="entry name" value="Heat stress transcription factor B-4"/>
    <property type="match status" value="1"/>
</dbReference>
<gene>
    <name evidence="13" type="ORF">DCAR_0312371</name>
</gene>
<evidence type="ECO:0000256" key="11">
    <source>
        <dbReference type="SAM" id="MobiDB-lite"/>
    </source>
</evidence>
<protein>
    <recommendedName>
        <fullName evidence="12">HSF-type DNA-binding domain-containing protein</fullName>
    </recommendedName>
</protein>
<sequence length="276" mass="31155">MSLRSVPAPFLTKTYQLVEDRVTDDVVSWNESGTTFIVWKIDDFSKDLLPAYFKHNNFSSFVRQLNTYGFRKIVPDKWEFSNDNFKRGHRDLLRDIRRRKSMASTSATQGDGKADNAAAVSRPKSPSNSGEYLGSGSISTSSSQDSKNAETSNVAKYGVISQENEKLKKENEKLNSELAQTKEELDKLIAALSQFSKVEPNQLVVEKEKGDKNEWENDDDENGECVKLFGVWMKEKKKKRGVEEIVDFGGSMKKSRGGAWMNMVGPYTENCSKVCN</sequence>
<evidence type="ECO:0000256" key="2">
    <source>
        <dbReference type="ARBA" id="ARBA00011233"/>
    </source>
</evidence>
<keyword evidence="14" id="KW-1185">Reference proteome</keyword>
<dbReference type="Gene3D" id="1.10.10.10">
    <property type="entry name" value="Winged helix-like DNA-binding domain superfamily/Winged helix DNA-binding domain"/>
    <property type="match status" value="1"/>
</dbReference>
<evidence type="ECO:0000256" key="5">
    <source>
        <dbReference type="ARBA" id="ARBA00023016"/>
    </source>
</evidence>
<dbReference type="Pfam" id="PF00447">
    <property type="entry name" value="HSF_DNA-bind"/>
    <property type="match status" value="1"/>
</dbReference>
<dbReference type="AlphaFoldDB" id="A0AAF1AUU5"/>
<reference evidence="13" key="2">
    <citation type="submission" date="2022-03" db="EMBL/GenBank/DDBJ databases">
        <title>Draft title - Genomic analysis of global carrot germplasm unveils the trajectory of domestication and the origin of high carotenoid orange carrot.</title>
        <authorList>
            <person name="Iorizzo M."/>
            <person name="Ellison S."/>
            <person name="Senalik D."/>
            <person name="Macko-Podgorni A."/>
            <person name="Grzebelus D."/>
            <person name="Bostan H."/>
            <person name="Rolling W."/>
            <person name="Curaba J."/>
            <person name="Simon P."/>
        </authorList>
    </citation>
    <scope>NUCLEOTIDE SEQUENCE</scope>
    <source>
        <tissue evidence="13">Leaf</tissue>
    </source>
</reference>
<evidence type="ECO:0000313" key="13">
    <source>
        <dbReference type="EMBL" id="WOG93090.1"/>
    </source>
</evidence>
<evidence type="ECO:0000313" key="14">
    <source>
        <dbReference type="Proteomes" id="UP000077755"/>
    </source>
</evidence>
<keyword evidence="6" id="KW-0238">DNA-binding</keyword>
<feature type="region of interest" description="Disordered" evidence="11">
    <location>
        <begin position="100"/>
        <end position="156"/>
    </location>
</feature>
<evidence type="ECO:0000256" key="3">
    <source>
        <dbReference type="ARBA" id="ARBA00022553"/>
    </source>
</evidence>
<dbReference type="InterPro" id="IPR000232">
    <property type="entry name" value="HSF_DNA-bd"/>
</dbReference>
<keyword evidence="7" id="KW-0804">Transcription</keyword>
<evidence type="ECO:0000256" key="7">
    <source>
        <dbReference type="ARBA" id="ARBA00023163"/>
    </source>
</evidence>
<keyword evidence="10" id="KW-0175">Coiled coil</keyword>
<dbReference type="GO" id="GO:0000978">
    <property type="term" value="F:RNA polymerase II cis-regulatory region sequence-specific DNA binding"/>
    <property type="evidence" value="ECO:0007669"/>
    <property type="project" value="TreeGrafter"/>
</dbReference>
<keyword evidence="3" id="KW-0597">Phosphoprotein</keyword>
<keyword evidence="8" id="KW-0539">Nucleus</keyword>
<feature type="domain" description="HSF-type DNA-binding" evidence="12">
    <location>
        <begin position="49"/>
        <end position="73"/>
    </location>
</feature>
<dbReference type="PANTHER" id="PTHR10015">
    <property type="entry name" value="HEAT SHOCK TRANSCRIPTION FACTOR"/>
    <property type="match status" value="1"/>
</dbReference>
<evidence type="ECO:0000256" key="6">
    <source>
        <dbReference type="ARBA" id="ARBA00023125"/>
    </source>
</evidence>
<organism evidence="13 14">
    <name type="scientific">Daucus carota subsp. sativus</name>
    <name type="common">Carrot</name>
    <dbReference type="NCBI Taxonomy" id="79200"/>
    <lineage>
        <taxon>Eukaryota</taxon>
        <taxon>Viridiplantae</taxon>
        <taxon>Streptophyta</taxon>
        <taxon>Embryophyta</taxon>
        <taxon>Tracheophyta</taxon>
        <taxon>Spermatophyta</taxon>
        <taxon>Magnoliopsida</taxon>
        <taxon>eudicotyledons</taxon>
        <taxon>Gunneridae</taxon>
        <taxon>Pentapetalae</taxon>
        <taxon>asterids</taxon>
        <taxon>campanulids</taxon>
        <taxon>Apiales</taxon>
        <taxon>Apiaceae</taxon>
        <taxon>Apioideae</taxon>
        <taxon>Scandiceae</taxon>
        <taxon>Daucinae</taxon>
        <taxon>Daucus</taxon>
        <taxon>Daucus sect. Daucus</taxon>
    </lineage>
</organism>
<evidence type="ECO:0000256" key="4">
    <source>
        <dbReference type="ARBA" id="ARBA00023015"/>
    </source>
</evidence>
<feature type="compositionally biased region" description="Low complexity" evidence="11">
    <location>
        <begin position="135"/>
        <end position="146"/>
    </location>
</feature>
<dbReference type="GO" id="GO:0003700">
    <property type="term" value="F:DNA-binding transcription factor activity"/>
    <property type="evidence" value="ECO:0007669"/>
    <property type="project" value="InterPro"/>
</dbReference>